<dbReference type="InterPro" id="IPR053187">
    <property type="entry name" value="Notoamide_regulator"/>
</dbReference>
<feature type="coiled-coil region" evidence="1">
    <location>
        <begin position="140"/>
        <end position="167"/>
    </location>
</feature>
<evidence type="ECO:0000313" key="3">
    <source>
        <dbReference type="EMBL" id="KAK0718616.1"/>
    </source>
</evidence>
<feature type="compositionally biased region" description="Low complexity" evidence="2">
    <location>
        <begin position="53"/>
        <end position="70"/>
    </location>
</feature>
<feature type="compositionally biased region" description="Basic residues" evidence="2">
    <location>
        <begin position="40"/>
        <end position="52"/>
    </location>
</feature>
<dbReference type="PANTHER" id="PTHR47256">
    <property type="entry name" value="ZN(II)2CYS6 TRANSCRIPTION FACTOR (EUROFUNG)-RELATED"/>
    <property type="match status" value="1"/>
</dbReference>
<accession>A0AA40AMK3</accession>
<proteinExistence type="predicted"/>
<dbReference type="GeneID" id="85323284"/>
<comment type="caution">
    <text evidence="3">The sequence shown here is derived from an EMBL/GenBank/DDBJ whole genome shotgun (WGS) entry which is preliminary data.</text>
</comment>
<protein>
    <submittedName>
        <fullName evidence="3">Uncharacterized protein</fullName>
    </submittedName>
</protein>
<dbReference type="PANTHER" id="PTHR47256:SF1">
    <property type="entry name" value="ZN(II)2CYS6 TRANSCRIPTION FACTOR (EUROFUNG)"/>
    <property type="match status" value="1"/>
</dbReference>
<feature type="compositionally biased region" description="Pro residues" evidence="2">
    <location>
        <begin position="1"/>
        <end position="12"/>
    </location>
</feature>
<keyword evidence="1" id="KW-0175">Coiled coil</keyword>
<sequence length="479" mass="53720">MRKASPPTPPLQQPALGPSPTDVSEPQPPPSTSAPTKSTSKPRHPQPARTKKPTTPASLPSPTLTSSSLSSVQPDLSLSVQPDLSLSVQRTAVKQARRRPLNKFACFAYQKKKTRVAISYQSLTRRSTRLTSPFYEYAVREGAVSRYADLKVTFEQLERENSDFKDLLAYLRFRPEKEAFEIYRRLRASDNPLAVLQYFREAETLLIAPSTAGSGMADRHAADIDAEALAQSDLKVPARPWTPVAGDGLVSSLITAFFNNMRRGVLGAHYYTPLLVNAICVLRSLLSDRAKNLSRVTNIDLGALFFAEAKKQMGCLDARKPENSEQRVTLSKTCWGLFFIKRRVPEPECSLMSGAYFKPLAPPPNIRHYKVKTYYWGRRRYEDALSQGFAEYSPMFFICIWNVAPTLVPLLGEAYAQNLFTRGCALMHVVERDLPLVRLAMPIPRDARPYLEGLTQHKRDPKDLSVSFIVPTQDELLES</sequence>
<evidence type="ECO:0000256" key="2">
    <source>
        <dbReference type="SAM" id="MobiDB-lite"/>
    </source>
</evidence>
<dbReference type="EMBL" id="JAUIRO010000004">
    <property type="protein sequence ID" value="KAK0718616.1"/>
    <property type="molecule type" value="Genomic_DNA"/>
</dbReference>
<evidence type="ECO:0000313" key="4">
    <source>
        <dbReference type="Proteomes" id="UP001172101"/>
    </source>
</evidence>
<dbReference type="Proteomes" id="UP001172101">
    <property type="component" value="Unassembled WGS sequence"/>
</dbReference>
<feature type="region of interest" description="Disordered" evidence="2">
    <location>
        <begin position="1"/>
        <end position="70"/>
    </location>
</feature>
<dbReference type="AlphaFoldDB" id="A0AA40AMK3"/>
<gene>
    <name evidence="3" type="ORF">B0T26DRAFT_676756</name>
</gene>
<name>A0AA40AMK3_9PEZI</name>
<keyword evidence="4" id="KW-1185">Reference proteome</keyword>
<organism evidence="3 4">
    <name type="scientific">Lasiosphaeria miniovina</name>
    <dbReference type="NCBI Taxonomy" id="1954250"/>
    <lineage>
        <taxon>Eukaryota</taxon>
        <taxon>Fungi</taxon>
        <taxon>Dikarya</taxon>
        <taxon>Ascomycota</taxon>
        <taxon>Pezizomycotina</taxon>
        <taxon>Sordariomycetes</taxon>
        <taxon>Sordariomycetidae</taxon>
        <taxon>Sordariales</taxon>
        <taxon>Lasiosphaeriaceae</taxon>
        <taxon>Lasiosphaeria</taxon>
    </lineage>
</organism>
<reference evidence="3" key="1">
    <citation type="submission" date="2023-06" db="EMBL/GenBank/DDBJ databases">
        <title>Genome-scale phylogeny and comparative genomics of the fungal order Sordariales.</title>
        <authorList>
            <consortium name="Lawrence Berkeley National Laboratory"/>
            <person name="Hensen N."/>
            <person name="Bonometti L."/>
            <person name="Westerberg I."/>
            <person name="Brannstrom I.O."/>
            <person name="Guillou S."/>
            <person name="Cros-Aarteil S."/>
            <person name="Calhoun S."/>
            <person name="Haridas S."/>
            <person name="Kuo A."/>
            <person name="Mondo S."/>
            <person name="Pangilinan J."/>
            <person name="Riley R."/>
            <person name="LaButti K."/>
            <person name="Andreopoulos B."/>
            <person name="Lipzen A."/>
            <person name="Chen C."/>
            <person name="Yanf M."/>
            <person name="Daum C."/>
            <person name="Ng V."/>
            <person name="Clum A."/>
            <person name="Steindorff A."/>
            <person name="Ohm R."/>
            <person name="Martin F."/>
            <person name="Silar P."/>
            <person name="Natvig D."/>
            <person name="Lalanne C."/>
            <person name="Gautier V."/>
            <person name="Ament-velasquez S.L."/>
            <person name="Kruys A."/>
            <person name="Hutchinson M.I."/>
            <person name="Powell A.J."/>
            <person name="Barry K."/>
            <person name="Miller A.N."/>
            <person name="Grigoriev I.V."/>
            <person name="Debuchy R."/>
            <person name="Gladieux P."/>
            <person name="Thoren M.H."/>
            <person name="Johannesson H."/>
        </authorList>
    </citation>
    <scope>NUCLEOTIDE SEQUENCE</scope>
    <source>
        <strain evidence="3">SMH2392-1A</strain>
    </source>
</reference>
<evidence type="ECO:0000256" key="1">
    <source>
        <dbReference type="SAM" id="Coils"/>
    </source>
</evidence>
<dbReference type="RefSeq" id="XP_060297409.1">
    <property type="nucleotide sequence ID" value="XM_060440014.1"/>
</dbReference>